<evidence type="ECO:0000256" key="3">
    <source>
        <dbReference type="ARBA" id="ARBA00022679"/>
    </source>
</evidence>
<sequence length="418" mass="49444">MLRDKLTRPSSRREPTVPDLLIGRGGFCKVYKLSGDCDIVEKRLYKKDENSKRRFIAEIDNINKIDHESVIKIIEYDKDAYRYTMHYYEYNYKTYLLKEKDKGLFPLKVFQQICNAIIFLHNNNIIHRDLKPENILIEETGEIVVVSDFGLSKDLSNDIHRTKYGMGDDRFSAKELIKGEVTDDIRLDIYSLGELVNYTVEILELEIDKELSKIIEKATHDNIENRFKRVDDFLQAILKSEMLGRNQVSKNIFIAIDYINRMEEIDQELFWQTIIIQLHEAEDAEFERAIRKILSSRIVTDYFNREDPQTFFEYICAYCEMLRGRNDIYINEKNKEDQNILVSELFLLATEHKLCDELVAEVWSTLIYMSYQAKLQGSYYILHTIKGSFNKLDCHIKSLVRDKLEKDVVCFYDKNLLD</sequence>
<dbReference type="SMART" id="SM00220">
    <property type="entry name" value="S_TKc"/>
    <property type="match status" value="1"/>
</dbReference>
<evidence type="ECO:0000256" key="7">
    <source>
        <dbReference type="ARBA" id="ARBA00023193"/>
    </source>
</evidence>
<reference evidence="12 13" key="1">
    <citation type="journal article" date="2016" name="Eur. J. Clin. Microbiol. Infect. Dis.">
        <title>Whole genome sequencing as a tool for phylogenetic analysis of clinical strains of Mitis group streptococci.</title>
        <authorList>
            <person name="Rasmussen L.H."/>
            <person name="Dargis R."/>
            <person name="Hojholt K."/>
            <person name="Christensen J.J."/>
            <person name="Skovgaard O."/>
            <person name="Justesen U.S."/>
            <person name="Rosenvinge F.S."/>
            <person name="Moser C."/>
            <person name="Lukjancenko O."/>
            <person name="Rasmussen S."/>
            <person name="Nielsen X.C."/>
        </authorList>
    </citation>
    <scope>NUCLEOTIDE SEQUENCE [LARGE SCALE GENOMIC DNA]</scope>
    <source>
        <strain evidence="12 13">OD_321121_09</strain>
    </source>
</reference>
<dbReference type="EMBL" id="NCUQ01000010">
    <property type="protein sequence ID" value="ORO66038.1"/>
    <property type="molecule type" value="Genomic_DNA"/>
</dbReference>
<evidence type="ECO:0000256" key="6">
    <source>
        <dbReference type="ARBA" id="ARBA00022840"/>
    </source>
</evidence>
<dbReference type="InterPro" id="IPR050339">
    <property type="entry name" value="CC_SR_Kinase"/>
</dbReference>
<dbReference type="SUPFAM" id="SSF56112">
    <property type="entry name" value="Protein kinase-like (PK-like)"/>
    <property type="match status" value="1"/>
</dbReference>
<gene>
    <name evidence="12" type="ORF">B7715_06550</name>
</gene>
<dbReference type="PROSITE" id="PS00108">
    <property type="entry name" value="PROTEIN_KINASE_ST"/>
    <property type="match status" value="1"/>
</dbReference>
<evidence type="ECO:0000259" key="11">
    <source>
        <dbReference type="PROSITE" id="PS50011"/>
    </source>
</evidence>
<name>A0A1X1HYY2_STROR</name>
<evidence type="ECO:0000256" key="4">
    <source>
        <dbReference type="ARBA" id="ARBA00022741"/>
    </source>
</evidence>
<evidence type="ECO:0000313" key="13">
    <source>
        <dbReference type="Proteomes" id="UP000193961"/>
    </source>
</evidence>
<comment type="catalytic activity">
    <reaction evidence="10">
        <text>L-seryl-[protein] + ATP = O-phospho-L-seryl-[protein] + ADP + H(+)</text>
        <dbReference type="Rhea" id="RHEA:17989"/>
        <dbReference type="Rhea" id="RHEA-COMP:9863"/>
        <dbReference type="Rhea" id="RHEA-COMP:11604"/>
        <dbReference type="ChEBI" id="CHEBI:15378"/>
        <dbReference type="ChEBI" id="CHEBI:29999"/>
        <dbReference type="ChEBI" id="CHEBI:30616"/>
        <dbReference type="ChEBI" id="CHEBI:83421"/>
        <dbReference type="ChEBI" id="CHEBI:456216"/>
        <dbReference type="EC" id="2.7.11.1"/>
    </reaction>
    <physiologicalReaction direction="left-to-right" evidence="10">
        <dbReference type="Rhea" id="RHEA:17990"/>
    </physiologicalReaction>
</comment>
<feature type="domain" description="Protein kinase" evidence="11">
    <location>
        <begin position="16"/>
        <end position="259"/>
    </location>
</feature>
<dbReference type="Gene3D" id="1.10.510.10">
    <property type="entry name" value="Transferase(Phosphotransferase) domain 1"/>
    <property type="match status" value="1"/>
</dbReference>
<dbReference type="PROSITE" id="PS50011">
    <property type="entry name" value="PROTEIN_KINASE_DOM"/>
    <property type="match status" value="1"/>
</dbReference>
<keyword evidence="3" id="KW-0808">Transferase</keyword>
<dbReference type="GO" id="GO:0006796">
    <property type="term" value="P:phosphate-containing compound metabolic process"/>
    <property type="evidence" value="ECO:0007669"/>
    <property type="project" value="UniProtKB-ARBA"/>
</dbReference>
<keyword evidence="5" id="KW-0418">Kinase</keyword>
<dbReference type="GO" id="GO:0005524">
    <property type="term" value="F:ATP binding"/>
    <property type="evidence" value="ECO:0007669"/>
    <property type="project" value="UniProtKB-KW"/>
</dbReference>
<evidence type="ECO:0000256" key="1">
    <source>
        <dbReference type="ARBA" id="ARBA00012513"/>
    </source>
</evidence>
<evidence type="ECO:0000256" key="8">
    <source>
        <dbReference type="ARBA" id="ARBA00037982"/>
    </source>
</evidence>
<proteinExistence type="inferred from homology"/>
<dbReference type="GO" id="GO:0004674">
    <property type="term" value="F:protein serine/threonine kinase activity"/>
    <property type="evidence" value="ECO:0007669"/>
    <property type="project" value="UniProtKB-KW"/>
</dbReference>
<accession>A0A1X1HYY2</accession>
<evidence type="ECO:0000256" key="10">
    <source>
        <dbReference type="ARBA" id="ARBA00048977"/>
    </source>
</evidence>
<evidence type="ECO:0000313" key="12">
    <source>
        <dbReference type="EMBL" id="ORO66038.1"/>
    </source>
</evidence>
<dbReference type="InterPro" id="IPR000719">
    <property type="entry name" value="Prot_kinase_dom"/>
</dbReference>
<dbReference type="Proteomes" id="UP000193961">
    <property type="component" value="Unassembled WGS sequence"/>
</dbReference>
<dbReference type="Gene3D" id="3.30.200.20">
    <property type="entry name" value="Phosphorylase Kinase, domain 1"/>
    <property type="match status" value="1"/>
</dbReference>
<comment type="similarity">
    <text evidence="8">Belongs to the protein kinase superfamily. Ser/Thr protein kinase family. GCN2 subfamily.</text>
</comment>
<dbReference type="EC" id="2.7.11.1" evidence="1"/>
<keyword evidence="6" id="KW-0067">ATP-binding</keyword>
<dbReference type="GO" id="GO:0005737">
    <property type="term" value="C:cytoplasm"/>
    <property type="evidence" value="ECO:0007669"/>
    <property type="project" value="TreeGrafter"/>
</dbReference>
<dbReference type="PANTHER" id="PTHR11042">
    <property type="entry name" value="EUKARYOTIC TRANSLATION INITIATION FACTOR 2-ALPHA KINASE EIF2-ALPHA KINASE -RELATED"/>
    <property type="match status" value="1"/>
</dbReference>
<dbReference type="InterPro" id="IPR011009">
    <property type="entry name" value="Kinase-like_dom_sf"/>
</dbReference>
<keyword evidence="7" id="KW-0652">Protein synthesis inhibitor</keyword>
<evidence type="ECO:0000256" key="9">
    <source>
        <dbReference type="ARBA" id="ARBA00048659"/>
    </source>
</evidence>
<dbReference type="InterPro" id="IPR008271">
    <property type="entry name" value="Ser/Thr_kinase_AS"/>
</dbReference>
<keyword evidence="4" id="KW-0547">Nucleotide-binding</keyword>
<dbReference type="AlphaFoldDB" id="A0A1X1HYY2"/>
<dbReference type="GO" id="GO:0006950">
    <property type="term" value="P:response to stress"/>
    <property type="evidence" value="ECO:0007669"/>
    <property type="project" value="UniProtKB-ARBA"/>
</dbReference>
<evidence type="ECO:0000256" key="5">
    <source>
        <dbReference type="ARBA" id="ARBA00022777"/>
    </source>
</evidence>
<dbReference type="Pfam" id="PF00069">
    <property type="entry name" value="Pkinase"/>
    <property type="match status" value="1"/>
</dbReference>
<comment type="caution">
    <text evidence="12">The sequence shown here is derived from an EMBL/GenBank/DDBJ whole genome shotgun (WGS) entry which is preliminary data.</text>
</comment>
<dbReference type="PANTHER" id="PTHR11042:SF160">
    <property type="entry name" value="EUKARYOTIC TRANSLATION INITIATION FACTOR 2-ALPHA KINASE 1"/>
    <property type="match status" value="1"/>
</dbReference>
<dbReference type="RefSeq" id="WP_084881609.1">
    <property type="nucleotide sequence ID" value="NZ_NCUQ01000010.1"/>
</dbReference>
<dbReference type="GO" id="GO:0017148">
    <property type="term" value="P:negative regulation of translation"/>
    <property type="evidence" value="ECO:0007669"/>
    <property type="project" value="UniProtKB-KW"/>
</dbReference>
<comment type="catalytic activity">
    <reaction evidence="9">
        <text>L-threonyl-[protein] + ATP = O-phospho-L-threonyl-[protein] + ADP + H(+)</text>
        <dbReference type="Rhea" id="RHEA:46608"/>
        <dbReference type="Rhea" id="RHEA-COMP:11060"/>
        <dbReference type="Rhea" id="RHEA-COMP:11605"/>
        <dbReference type="ChEBI" id="CHEBI:15378"/>
        <dbReference type="ChEBI" id="CHEBI:30013"/>
        <dbReference type="ChEBI" id="CHEBI:30616"/>
        <dbReference type="ChEBI" id="CHEBI:61977"/>
        <dbReference type="ChEBI" id="CHEBI:456216"/>
        <dbReference type="EC" id="2.7.11.1"/>
    </reaction>
    <physiologicalReaction direction="left-to-right" evidence="9">
        <dbReference type="Rhea" id="RHEA:46609"/>
    </physiologicalReaction>
</comment>
<protein>
    <recommendedName>
        <fullName evidence="1">non-specific serine/threonine protein kinase</fullName>
        <ecNumber evidence="1">2.7.11.1</ecNumber>
    </recommendedName>
</protein>
<evidence type="ECO:0000256" key="2">
    <source>
        <dbReference type="ARBA" id="ARBA00022527"/>
    </source>
</evidence>
<keyword evidence="2" id="KW-0723">Serine/threonine-protein kinase</keyword>
<organism evidence="12 13">
    <name type="scientific">Streptococcus oralis subsp. oralis</name>
    <dbReference type="NCBI Taxonomy" id="1891914"/>
    <lineage>
        <taxon>Bacteria</taxon>
        <taxon>Bacillati</taxon>
        <taxon>Bacillota</taxon>
        <taxon>Bacilli</taxon>
        <taxon>Lactobacillales</taxon>
        <taxon>Streptococcaceae</taxon>
        <taxon>Streptococcus</taxon>
    </lineage>
</organism>